<accession>A0A1G1XR94</accession>
<evidence type="ECO:0000313" key="2">
    <source>
        <dbReference type="Proteomes" id="UP000176260"/>
    </source>
</evidence>
<dbReference type="Proteomes" id="UP000176260">
    <property type="component" value="Unassembled WGS sequence"/>
</dbReference>
<sequence>MSKKNKNKGQPNPAVADENQVTCIYCHTTGNREEIFVDPETGRERKFWHCLPRVLSGSVANLLAVCLPCAFRKRQELRKQFPDWFSEKKQLPVLVFTLEEEKRYAVQLEQATKRVERFITENKLTPDESKICSKCGKHHGQVFLASDYPQLHFQVVRVEKVRGRHSSVEAVMKNLLCLKCSDELLGKELVFWLERTLQYLQEKQERRERLAALPGPEMDTDKAKVISKAIDPKYLPKSKRGKVLAKPTGTDGKA</sequence>
<name>A0A1G1XR94_9BACT</name>
<organism evidence="1 2">
    <name type="scientific">Candidatus Buchananbacteria bacterium RBG_13_39_9</name>
    <dbReference type="NCBI Taxonomy" id="1797531"/>
    <lineage>
        <taxon>Bacteria</taxon>
        <taxon>Candidatus Buchananiibacteriota</taxon>
    </lineage>
</organism>
<reference evidence="1 2" key="1">
    <citation type="journal article" date="2016" name="Nat. Commun.">
        <title>Thousands of microbial genomes shed light on interconnected biogeochemical processes in an aquifer system.</title>
        <authorList>
            <person name="Anantharaman K."/>
            <person name="Brown C.T."/>
            <person name="Hug L.A."/>
            <person name="Sharon I."/>
            <person name="Castelle C.J."/>
            <person name="Probst A.J."/>
            <person name="Thomas B.C."/>
            <person name="Singh A."/>
            <person name="Wilkins M.J."/>
            <person name="Karaoz U."/>
            <person name="Brodie E.L."/>
            <person name="Williams K.H."/>
            <person name="Hubbard S.S."/>
            <person name="Banfield J.F."/>
        </authorList>
    </citation>
    <scope>NUCLEOTIDE SEQUENCE [LARGE SCALE GENOMIC DNA]</scope>
</reference>
<protein>
    <submittedName>
        <fullName evidence="1">Uncharacterized protein</fullName>
    </submittedName>
</protein>
<comment type="caution">
    <text evidence="1">The sequence shown here is derived from an EMBL/GenBank/DDBJ whole genome shotgun (WGS) entry which is preliminary data.</text>
</comment>
<gene>
    <name evidence="1" type="ORF">A2Y67_00405</name>
</gene>
<proteinExistence type="predicted"/>
<evidence type="ECO:0000313" key="1">
    <source>
        <dbReference type="EMBL" id="OGY42481.1"/>
    </source>
</evidence>
<dbReference type="AlphaFoldDB" id="A0A1G1XR94"/>
<dbReference type="EMBL" id="MHIA01000013">
    <property type="protein sequence ID" value="OGY42481.1"/>
    <property type="molecule type" value="Genomic_DNA"/>
</dbReference>